<dbReference type="AlphaFoldDB" id="A0A2J6SXM9"/>
<dbReference type="OrthoDB" id="5865767at2759"/>
<evidence type="ECO:0000313" key="3">
    <source>
        <dbReference type="Proteomes" id="UP000235371"/>
    </source>
</evidence>
<dbReference type="STRING" id="1095630.A0A2J6SXM9"/>
<dbReference type="EMBL" id="KZ613855">
    <property type="protein sequence ID" value="PMD55538.1"/>
    <property type="molecule type" value="Genomic_DNA"/>
</dbReference>
<feature type="region of interest" description="Disordered" evidence="1">
    <location>
        <begin position="294"/>
        <end position="314"/>
    </location>
</feature>
<keyword evidence="3" id="KW-1185">Reference proteome</keyword>
<reference evidence="2 3" key="1">
    <citation type="submission" date="2016-04" db="EMBL/GenBank/DDBJ databases">
        <title>A degradative enzymes factory behind the ericoid mycorrhizal symbiosis.</title>
        <authorList>
            <consortium name="DOE Joint Genome Institute"/>
            <person name="Martino E."/>
            <person name="Morin E."/>
            <person name="Grelet G."/>
            <person name="Kuo A."/>
            <person name="Kohler A."/>
            <person name="Daghino S."/>
            <person name="Barry K."/>
            <person name="Choi C."/>
            <person name="Cichocki N."/>
            <person name="Clum A."/>
            <person name="Copeland A."/>
            <person name="Hainaut M."/>
            <person name="Haridas S."/>
            <person name="Labutti K."/>
            <person name="Lindquist E."/>
            <person name="Lipzen A."/>
            <person name="Khouja H.-R."/>
            <person name="Murat C."/>
            <person name="Ohm R."/>
            <person name="Olson A."/>
            <person name="Spatafora J."/>
            <person name="Veneault-Fourrey C."/>
            <person name="Henrissat B."/>
            <person name="Grigoriev I."/>
            <person name="Martin F."/>
            <person name="Perotto S."/>
        </authorList>
    </citation>
    <scope>NUCLEOTIDE SEQUENCE [LARGE SCALE GENOMIC DNA]</scope>
    <source>
        <strain evidence="2 3">E</strain>
    </source>
</reference>
<name>A0A2J6SXM9_9HELO</name>
<gene>
    <name evidence="2" type="ORF">K444DRAFT_633663</name>
</gene>
<sequence>MSMTSILPLSTADSAASSSTAKFDAESSELAEAVAALKVGRATPPPKRPLIDAIKVGNNGQVDSGYASHSGSKTSTPGDSTFVDGGVVVVKAPRWSIAGRKKTKLLHFEKDIPRLTQNRFEDLRELHADNLIKLTRGLSRCRGILMSLKVLGENESTAAPWVFIQCDKAIAGKVRRFFKQPFVESDFKPAHPNAHTPNFEVYVYEMPPLALGSNSQCPPIARPDPYDTRETPELYFKEKIPGSLCGSKIIVSSSGQRRSATIGGLVSIQWKSGDCQLLGLTACHFLAQEQHLEDLEEEEHTDDDPDEGPFEDGQEFELDLGSLKYGAPALPAENAAQHEMSENLGAVFGHIFKTSLDSLQDGPNLDWALFTVENKSLLAPNFVGQEITRVAHPDQNETQQAVLLSTATSGLVLGTLSSSWSYLMLAPGKSLVRTNALKIRDHPALMSGDSGAWVVDYLTGELYGHLIASDVFGVAYVIPINDIFQDIQLRLSLEGVKLPASHQSLAGKAEDVIKVPDVGLQGIIMDTPPLASPSLAGRFTV</sequence>
<evidence type="ECO:0000256" key="1">
    <source>
        <dbReference type="SAM" id="MobiDB-lite"/>
    </source>
</evidence>
<dbReference type="GeneID" id="36591720"/>
<protein>
    <submittedName>
        <fullName evidence="2">Uncharacterized protein</fullName>
    </submittedName>
</protein>
<accession>A0A2J6SXM9</accession>
<dbReference type="Proteomes" id="UP000235371">
    <property type="component" value="Unassembled WGS sequence"/>
</dbReference>
<dbReference type="RefSeq" id="XP_024732442.1">
    <property type="nucleotide sequence ID" value="XM_024883643.1"/>
</dbReference>
<organism evidence="2 3">
    <name type="scientific">Hyaloscypha bicolor E</name>
    <dbReference type="NCBI Taxonomy" id="1095630"/>
    <lineage>
        <taxon>Eukaryota</taxon>
        <taxon>Fungi</taxon>
        <taxon>Dikarya</taxon>
        <taxon>Ascomycota</taxon>
        <taxon>Pezizomycotina</taxon>
        <taxon>Leotiomycetes</taxon>
        <taxon>Helotiales</taxon>
        <taxon>Hyaloscyphaceae</taxon>
        <taxon>Hyaloscypha</taxon>
        <taxon>Hyaloscypha bicolor</taxon>
    </lineage>
</organism>
<evidence type="ECO:0000313" key="2">
    <source>
        <dbReference type="EMBL" id="PMD55538.1"/>
    </source>
</evidence>
<proteinExistence type="predicted"/>
<dbReference type="InParanoid" id="A0A2J6SXM9"/>